<feature type="compositionally biased region" description="Basic and acidic residues" evidence="2">
    <location>
        <begin position="1"/>
        <end position="19"/>
    </location>
</feature>
<dbReference type="WBParaSite" id="jg9720">
    <property type="protein sequence ID" value="jg9720"/>
    <property type="gene ID" value="jg9720"/>
</dbReference>
<dbReference type="Proteomes" id="UP000887574">
    <property type="component" value="Unplaced"/>
</dbReference>
<keyword evidence="3" id="KW-1185">Reference proteome</keyword>
<dbReference type="AlphaFoldDB" id="A0A915EUQ0"/>
<evidence type="ECO:0000256" key="1">
    <source>
        <dbReference type="SAM" id="Coils"/>
    </source>
</evidence>
<feature type="region of interest" description="Disordered" evidence="2">
    <location>
        <begin position="1"/>
        <end position="37"/>
    </location>
</feature>
<reference evidence="4" key="1">
    <citation type="submission" date="2022-11" db="UniProtKB">
        <authorList>
            <consortium name="WormBaseParasite"/>
        </authorList>
    </citation>
    <scope>IDENTIFICATION</scope>
</reference>
<evidence type="ECO:0000313" key="3">
    <source>
        <dbReference type="Proteomes" id="UP000887574"/>
    </source>
</evidence>
<sequence length="149" mass="17144">MRDTKPKERTKLLEKKKINNETGEVNQQNSAPNKPLSNVNDLMKKLNVGGQVTMAEQEENSDEVSEICTKANEHIESLKNRMQSALLRHGSISNDSGIRSLATPDQEFFGNLLKRITYIKESRELLQKLRSEYAYEKEEVRNERKNPLV</sequence>
<proteinExistence type="predicted"/>
<evidence type="ECO:0000313" key="4">
    <source>
        <dbReference type="WBParaSite" id="jg9720"/>
    </source>
</evidence>
<feature type="compositionally biased region" description="Polar residues" evidence="2">
    <location>
        <begin position="20"/>
        <end position="37"/>
    </location>
</feature>
<accession>A0A915EUQ0</accession>
<protein>
    <submittedName>
        <fullName evidence="4">Hepatocyte growth factor-regulated tyrosine kinase substrate helical domain-containing protein</fullName>
    </submittedName>
</protein>
<evidence type="ECO:0000256" key="2">
    <source>
        <dbReference type="SAM" id="MobiDB-lite"/>
    </source>
</evidence>
<keyword evidence="1" id="KW-0175">Coiled coil</keyword>
<feature type="coiled-coil region" evidence="1">
    <location>
        <begin position="119"/>
        <end position="146"/>
    </location>
</feature>
<organism evidence="3 4">
    <name type="scientific">Ditylenchus dipsaci</name>
    <dbReference type="NCBI Taxonomy" id="166011"/>
    <lineage>
        <taxon>Eukaryota</taxon>
        <taxon>Metazoa</taxon>
        <taxon>Ecdysozoa</taxon>
        <taxon>Nematoda</taxon>
        <taxon>Chromadorea</taxon>
        <taxon>Rhabditida</taxon>
        <taxon>Tylenchina</taxon>
        <taxon>Tylenchomorpha</taxon>
        <taxon>Sphaerularioidea</taxon>
        <taxon>Anguinidae</taxon>
        <taxon>Anguininae</taxon>
        <taxon>Ditylenchus</taxon>
    </lineage>
</organism>
<name>A0A915EUQ0_9BILA</name>